<dbReference type="EMBL" id="CP103300">
    <property type="protein sequence ID" value="UYM18422.1"/>
    <property type="molecule type" value="Genomic_DNA"/>
</dbReference>
<protein>
    <submittedName>
        <fullName evidence="1">Uncharacterized protein</fullName>
    </submittedName>
</protein>
<keyword evidence="2" id="KW-1185">Reference proteome</keyword>
<sequence>MQIISRFITWEKDVLDAIGLPPPTGRYLGHTVTPCYPELRVTDAEKKALASNRAAATTGRLSSQRVSLFEAIPQEIISRANIASGQCCYTAKKLFEGLTGVKANLPAIRKYSSNTLLGAFDSSVTGCGTAFLCQLAYYYKDEFNVIHSFFVLKDKENQFKLYQAIIFAYCLEDWLSGDLKRLNEYQADSVRLIDAAKSKITEVSDDEMNELVSDLERQKGIPDSFHQNIIQNKTNQVMSRSEFYNKVTLAMANYLNEASKKQIVAASKHYAELTGTPLRQSVKNELASPEVKEVCVLIQSAPVIVDPVRRAAPGD</sequence>
<organism evidence="1 2">
    <name type="scientific">Endozoicomonas euniceicola</name>
    <dbReference type="NCBI Taxonomy" id="1234143"/>
    <lineage>
        <taxon>Bacteria</taxon>
        <taxon>Pseudomonadati</taxon>
        <taxon>Pseudomonadota</taxon>
        <taxon>Gammaproteobacteria</taxon>
        <taxon>Oceanospirillales</taxon>
        <taxon>Endozoicomonadaceae</taxon>
        <taxon>Endozoicomonas</taxon>
    </lineage>
</organism>
<reference evidence="1" key="1">
    <citation type="submission" date="2022-10" db="EMBL/GenBank/DDBJ databases">
        <title>Completed Genome Sequence of two octocoral isolated bacterium, Endozoicomonas euniceicola EF212T and Endozoicomonas gorgoniicola PS125T.</title>
        <authorList>
            <person name="Chiou Y.-J."/>
            <person name="Chen Y.-H."/>
        </authorList>
    </citation>
    <scope>NUCLEOTIDE SEQUENCE</scope>
    <source>
        <strain evidence="1">EF212</strain>
    </source>
</reference>
<accession>A0ABY6H0U5</accession>
<dbReference type="Proteomes" id="UP001163255">
    <property type="component" value="Chromosome"/>
</dbReference>
<name>A0ABY6H0U5_9GAMM</name>
<proteinExistence type="predicted"/>
<dbReference type="RefSeq" id="WP_262601186.1">
    <property type="nucleotide sequence ID" value="NZ_CP103300.1"/>
</dbReference>
<evidence type="ECO:0000313" key="2">
    <source>
        <dbReference type="Proteomes" id="UP001163255"/>
    </source>
</evidence>
<evidence type="ECO:0000313" key="1">
    <source>
        <dbReference type="EMBL" id="UYM18422.1"/>
    </source>
</evidence>
<gene>
    <name evidence="1" type="ORF">NX720_11140</name>
</gene>